<feature type="compositionally biased region" description="Basic residues" evidence="1">
    <location>
        <begin position="76"/>
        <end position="89"/>
    </location>
</feature>
<name>A0A0K2AX67_STRA7</name>
<evidence type="ECO:0000256" key="1">
    <source>
        <dbReference type="SAM" id="MobiDB-lite"/>
    </source>
</evidence>
<proteinExistence type="predicted"/>
<feature type="compositionally biased region" description="Low complexity" evidence="1">
    <location>
        <begin position="90"/>
        <end position="103"/>
    </location>
</feature>
<feature type="compositionally biased region" description="Basic and acidic residues" evidence="1">
    <location>
        <begin position="57"/>
        <end position="70"/>
    </location>
</feature>
<feature type="region of interest" description="Disordered" evidence="1">
    <location>
        <begin position="1"/>
        <end position="109"/>
    </location>
</feature>
<dbReference type="EMBL" id="CP012382">
    <property type="protein sequence ID" value="AKZ57422.1"/>
    <property type="molecule type" value="Genomic_DNA"/>
</dbReference>
<dbReference type="Proteomes" id="UP000061018">
    <property type="component" value="Chromosome"/>
</dbReference>
<feature type="region of interest" description="Disordered" evidence="1">
    <location>
        <begin position="251"/>
        <end position="280"/>
    </location>
</feature>
<sequence>MLQQWAGDPRFPEQAAARSRLDVRPRRGTVRPDERRALARPGPGVAQGGRQSRRRPPRAEGPRPRGRHGDLLPALRPHRRLRRPVRLLPRHAPGGQGAAQLAAVHRGRRDQAAVRRRRLRRGHHLLRAAQRAGHGRRAARDVPGDAARRPGRHLRVLAPDLDALPDRLHRVPDARPAAGGPRGVVQPRRVRLPRRVHPRLARPAGARPAAGRGRLVQGGVPEPDGRRGGAAPRVQGELRAARRVVPARLAPLPEPAPARTGHPRLADALAPPRPKPNRRYTAARRCTRRAHLPAVPGGTAPPGTTRTCHVAPATRARFR</sequence>
<evidence type="ECO:0000313" key="3">
    <source>
        <dbReference type="Proteomes" id="UP000061018"/>
    </source>
</evidence>
<reference evidence="3" key="1">
    <citation type="journal article" date="2015" name="J. Biotechnol.">
        <title>Complete genome sequence of Streptomyces ambofaciens ATCC 23877, the spiramycin producer.</title>
        <authorList>
            <person name="Thibessard A."/>
            <person name="Haas D."/>
            <person name="Gerbaud C."/>
            <person name="Aigle B."/>
            <person name="Lautru S."/>
            <person name="Pernodet J.L."/>
            <person name="Leblond P."/>
        </authorList>
    </citation>
    <scope>NUCLEOTIDE SEQUENCE [LARGE SCALE GENOMIC DNA]</scope>
    <source>
        <strain evidence="3">ATCC 23877 / 3486 / DSM 40053 / JCM 4204 / NBRC 12836 / NRRL B-2516</strain>
    </source>
</reference>
<feature type="compositionally biased region" description="Low complexity" evidence="1">
    <location>
        <begin position="202"/>
        <end position="215"/>
    </location>
</feature>
<dbReference type="AlphaFoldDB" id="A0A0K2AX67"/>
<feature type="compositionally biased region" description="Basic and acidic residues" evidence="1">
    <location>
        <begin position="19"/>
        <end position="37"/>
    </location>
</feature>
<gene>
    <name evidence="2" type="ORF">SAM23877_4377</name>
</gene>
<protein>
    <submittedName>
        <fullName evidence="2">Uncharacterized protein</fullName>
    </submittedName>
</protein>
<feature type="region of interest" description="Disordered" evidence="1">
    <location>
        <begin position="202"/>
        <end position="234"/>
    </location>
</feature>
<evidence type="ECO:0000313" key="2">
    <source>
        <dbReference type="EMBL" id="AKZ57422.1"/>
    </source>
</evidence>
<feature type="region of interest" description="Disordered" evidence="1">
    <location>
        <begin position="292"/>
        <end position="319"/>
    </location>
</feature>
<organism evidence="2 3">
    <name type="scientific">Streptomyces ambofaciens (strain ATCC 23877 / 3486 / DSM 40053 / JCM 4204 / NBRC 12836 / NRRL B-2516)</name>
    <dbReference type="NCBI Taxonomy" id="278992"/>
    <lineage>
        <taxon>Bacteria</taxon>
        <taxon>Bacillati</taxon>
        <taxon>Actinomycetota</taxon>
        <taxon>Actinomycetes</taxon>
        <taxon>Kitasatosporales</taxon>
        <taxon>Streptomycetaceae</taxon>
        <taxon>Streptomyces</taxon>
    </lineage>
</organism>
<dbReference type="KEGG" id="samb:SAM23877_4377"/>
<feature type="compositionally biased region" description="Low complexity" evidence="1">
    <location>
        <begin position="296"/>
        <end position="305"/>
    </location>
</feature>
<accession>A0A0K2AX67</accession>